<proteinExistence type="predicted"/>
<keyword evidence="1" id="KW-0812">Transmembrane</keyword>
<evidence type="ECO:0000256" key="1">
    <source>
        <dbReference type="SAM" id="Phobius"/>
    </source>
</evidence>
<dbReference type="Pfam" id="PF04773">
    <property type="entry name" value="FecR"/>
    <property type="match status" value="1"/>
</dbReference>
<dbReference type="Pfam" id="PF16344">
    <property type="entry name" value="FecR_C"/>
    <property type="match status" value="1"/>
</dbReference>
<evidence type="ECO:0000313" key="4">
    <source>
        <dbReference type="EMBL" id="SMC61755.1"/>
    </source>
</evidence>
<dbReference type="EMBL" id="FWYB01000001">
    <property type="protein sequence ID" value="SMC61755.1"/>
    <property type="molecule type" value="Genomic_DNA"/>
</dbReference>
<keyword evidence="5" id="KW-1185">Reference proteome</keyword>
<dbReference type="InterPro" id="IPR032508">
    <property type="entry name" value="FecR_C"/>
</dbReference>
<dbReference type="RefSeq" id="WP_084287292.1">
    <property type="nucleotide sequence ID" value="NZ_FWYB01000001.1"/>
</dbReference>
<reference evidence="4 5" key="1">
    <citation type="submission" date="2017-04" db="EMBL/GenBank/DDBJ databases">
        <authorList>
            <person name="Afonso C.L."/>
            <person name="Miller P.J."/>
            <person name="Scott M.A."/>
            <person name="Spackman E."/>
            <person name="Goraichik I."/>
            <person name="Dimitrov K.M."/>
            <person name="Suarez D.L."/>
            <person name="Swayne D.E."/>
        </authorList>
    </citation>
    <scope>NUCLEOTIDE SEQUENCE [LARGE SCALE GENOMIC DNA]</scope>
    <source>
        <strain evidence="4 5">DSM 19625</strain>
    </source>
</reference>
<dbReference type="Gene3D" id="3.55.50.30">
    <property type="match status" value="1"/>
</dbReference>
<protein>
    <submittedName>
        <fullName evidence="4">FecR family protein</fullName>
    </submittedName>
</protein>
<dbReference type="STRING" id="475255.SAMN04488101_101744"/>
<gene>
    <name evidence="4" type="ORF">SAMN04488101_101744</name>
</gene>
<keyword evidence="1" id="KW-0472">Membrane</keyword>
<evidence type="ECO:0000259" key="2">
    <source>
        <dbReference type="Pfam" id="PF04773"/>
    </source>
</evidence>
<dbReference type="Proteomes" id="UP000192678">
    <property type="component" value="Unassembled WGS sequence"/>
</dbReference>
<evidence type="ECO:0000259" key="3">
    <source>
        <dbReference type="Pfam" id="PF16344"/>
    </source>
</evidence>
<keyword evidence="1" id="KW-1133">Transmembrane helix</keyword>
<accession>A0A1W2AM40</accession>
<dbReference type="PIRSF" id="PIRSF018266">
    <property type="entry name" value="FecR"/>
    <property type="match status" value="1"/>
</dbReference>
<dbReference type="FunFam" id="2.60.120.1440:FF:000001">
    <property type="entry name" value="Putative anti-sigma factor"/>
    <property type="match status" value="1"/>
</dbReference>
<sequence length="379" mass="42717">MQEKEIKDLLRKYLSGNCTEEERALLESSYLQHEAHDLPELSDLQFSEIEHSFIKIPKKTDYRIWGTWAAAAAVLLMVSFGVYFYQSYNSGYSFKTQLIGKDIAAGKNKAFLTLSDGSKVELSNNQTGIIIANDNMMYTDSTVINTQAAISSATTPQSKENYKQFSLTTPRGGQYQIKLPDGTKVWLNSASSISYSTVLINKLVHRKVTLDGEAYFEVKKDAKQPFIVVSNDQEVEVLGTHFNINAYADEENVKTTLLEGSLRVKASAPNSVILIPNQQSISSDHSNTLEVKNVNPSTVLSWKNGEFSFENETLESIMKQVSRWYDVEIAYENEGLKKELFGGSISRFSEVSKVLKMLELTGHIHFIINEKERRITVMK</sequence>
<feature type="transmembrane region" description="Helical" evidence="1">
    <location>
        <begin position="64"/>
        <end position="85"/>
    </location>
</feature>
<dbReference type="OrthoDB" id="772265at2"/>
<dbReference type="Gene3D" id="2.60.120.1440">
    <property type="match status" value="1"/>
</dbReference>
<dbReference type="PANTHER" id="PTHR30273">
    <property type="entry name" value="PERIPLASMIC SIGNAL SENSOR AND SIGMA FACTOR ACTIVATOR FECR-RELATED"/>
    <property type="match status" value="1"/>
</dbReference>
<organism evidence="4 5">
    <name type="scientific">Pedobacter nyackensis</name>
    <dbReference type="NCBI Taxonomy" id="475255"/>
    <lineage>
        <taxon>Bacteria</taxon>
        <taxon>Pseudomonadati</taxon>
        <taxon>Bacteroidota</taxon>
        <taxon>Sphingobacteriia</taxon>
        <taxon>Sphingobacteriales</taxon>
        <taxon>Sphingobacteriaceae</taxon>
        <taxon>Pedobacter</taxon>
    </lineage>
</organism>
<feature type="domain" description="FecR protein" evidence="2">
    <location>
        <begin position="167"/>
        <end position="262"/>
    </location>
</feature>
<dbReference type="InterPro" id="IPR012373">
    <property type="entry name" value="Ferrdict_sens_TM"/>
</dbReference>
<name>A0A1W2AM40_9SPHI</name>
<dbReference type="AlphaFoldDB" id="A0A1W2AM40"/>
<dbReference type="InterPro" id="IPR006860">
    <property type="entry name" value="FecR"/>
</dbReference>
<evidence type="ECO:0000313" key="5">
    <source>
        <dbReference type="Proteomes" id="UP000192678"/>
    </source>
</evidence>
<feature type="domain" description="Protein FecR C-terminal" evidence="3">
    <location>
        <begin position="306"/>
        <end position="372"/>
    </location>
</feature>
<dbReference type="GO" id="GO:0016989">
    <property type="term" value="F:sigma factor antagonist activity"/>
    <property type="evidence" value="ECO:0007669"/>
    <property type="project" value="TreeGrafter"/>
</dbReference>
<dbReference type="PANTHER" id="PTHR30273:SF2">
    <property type="entry name" value="PROTEIN FECR"/>
    <property type="match status" value="1"/>
</dbReference>